<comment type="caution">
    <text evidence="1">The sequence shown here is derived from an EMBL/GenBank/DDBJ whole genome shotgun (WGS) entry which is preliminary data.</text>
</comment>
<evidence type="ECO:0000313" key="1">
    <source>
        <dbReference type="EMBL" id="KAK2155328.1"/>
    </source>
</evidence>
<protein>
    <submittedName>
        <fullName evidence="1">Uncharacterized protein</fullName>
    </submittedName>
</protein>
<organism evidence="1 2">
    <name type="scientific">Paralvinella palmiformis</name>
    <dbReference type="NCBI Taxonomy" id="53620"/>
    <lineage>
        <taxon>Eukaryota</taxon>
        <taxon>Metazoa</taxon>
        <taxon>Spiralia</taxon>
        <taxon>Lophotrochozoa</taxon>
        <taxon>Annelida</taxon>
        <taxon>Polychaeta</taxon>
        <taxon>Sedentaria</taxon>
        <taxon>Canalipalpata</taxon>
        <taxon>Terebellida</taxon>
        <taxon>Terebelliformia</taxon>
        <taxon>Alvinellidae</taxon>
        <taxon>Paralvinella</taxon>
    </lineage>
</organism>
<dbReference type="EMBL" id="JAODUP010000242">
    <property type="protein sequence ID" value="KAK2155328.1"/>
    <property type="molecule type" value="Genomic_DNA"/>
</dbReference>
<dbReference type="PANTHER" id="PTHR47773:SF1">
    <property type="entry name" value="C2H2-TYPE DOMAIN-CONTAINING PROTEIN"/>
    <property type="match status" value="1"/>
</dbReference>
<gene>
    <name evidence="1" type="ORF">LSH36_242g00013</name>
</gene>
<dbReference type="PANTHER" id="PTHR47773">
    <property type="entry name" value="SI:DKEY-9I5.2-RELATED"/>
    <property type="match status" value="1"/>
</dbReference>
<keyword evidence="2" id="KW-1185">Reference proteome</keyword>
<sequence>MLAWLYGWMHRFDAAVRTDSYPKYALFKSALSGALFAYNRADIELLVKSERAASLNKYRELQDDEVLRHYISKSILKHHVQRVTLGAQETFRVVDNAIQQLKGPDGLDDNGDHIAAKPFQIYLLSGLARWNADRHAAAVFGCKGRKNRIYSSSLIHHLNKRCRALFGEEEVEETNSVHQFHLAMN</sequence>
<reference evidence="1" key="1">
    <citation type="journal article" date="2023" name="Mol. Biol. Evol.">
        <title>Third-Generation Sequencing Reveals the Adaptive Role of the Epigenome in Three Deep-Sea Polychaetes.</title>
        <authorList>
            <person name="Perez M."/>
            <person name="Aroh O."/>
            <person name="Sun Y."/>
            <person name="Lan Y."/>
            <person name="Juniper S.K."/>
            <person name="Young C.R."/>
            <person name="Angers B."/>
            <person name="Qian P.Y."/>
        </authorList>
    </citation>
    <scope>NUCLEOTIDE SEQUENCE</scope>
    <source>
        <strain evidence="1">P08H-3</strain>
    </source>
</reference>
<accession>A0AAD9JLC2</accession>
<proteinExistence type="predicted"/>
<dbReference type="AlphaFoldDB" id="A0AAD9JLC2"/>
<dbReference type="Proteomes" id="UP001208570">
    <property type="component" value="Unassembled WGS sequence"/>
</dbReference>
<evidence type="ECO:0000313" key="2">
    <source>
        <dbReference type="Proteomes" id="UP001208570"/>
    </source>
</evidence>
<name>A0AAD9JLC2_9ANNE</name>